<dbReference type="EMBL" id="VUMV01000010">
    <property type="protein sequence ID" value="MST82910.1"/>
    <property type="molecule type" value="Genomic_DNA"/>
</dbReference>
<dbReference type="GO" id="GO:0051539">
    <property type="term" value="F:4 iron, 4 sulfur cluster binding"/>
    <property type="evidence" value="ECO:0007669"/>
    <property type="project" value="UniProtKB-KW"/>
</dbReference>
<evidence type="ECO:0000256" key="11">
    <source>
        <dbReference type="ARBA" id="ARBA00047967"/>
    </source>
</evidence>
<evidence type="ECO:0000256" key="10">
    <source>
        <dbReference type="ARBA" id="ARBA00023014"/>
    </source>
</evidence>
<evidence type="ECO:0000256" key="8">
    <source>
        <dbReference type="ARBA" id="ARBA00022840"/>
    </source>
</evidence>
<keyword evidence="7 12" id="KW-0547">Nucleotide-binding</keyword>
<dbReference type="EC" id="1.18.6.1" evidence="5"/>
<dbReference type="SUPFAM" id="SSF52540">
    <property type="entry name" value="P-loop containing nucleoside triphosphate hydrolases"/>
    <property type="match status" value="1"/>
</dbReference>
<dbReference type="InterPro" id="IPR000392">
    <property type="entry name" value="NifH/frxC"/>
</dbReference>
<dbReference type="InterPro" id="IPR027417">
    <property type="entry name" value="P-loop_NTPase"/>
</dbReference>
<dbReference type="PROSITE" id="PS51026">
    <property type="entry name" value="NIFH_FRXC_3"/>
    <property type="match status" value="1"/>
</dbReference>
<evidence type="ECO:0000256" key="6">
    <source>
        <dbReference type="ARBA" id="ARBA00022723"/>
    </source>
</evidence>
<keyword evidence="8 12" id="KW-0067">ATP-binding</keyword>
<comment type="cofactor">
    <cofactor evidence="1">
        <name>[4Fe-4S] cluster</name>
        <dbReference type="ChEBI" id="CHEBI:49883"/>
    </cofactor>
</comment>
<evidence type="ECO:0000256" key="3">
    <source>
        <dbReference type="ARBA" id="ARBA00005504"/>
    </source>
</evidence>
<proteinExistence type="inferred from homology"/>
<dbReference type="PANTHER" id="PTHR42864">
    <property type="entry name" value="LIGHT-INDEPENDENT PROTOCHLOROPHYLLIDE REDUCTASE IRON-SULFUR ATP-BINDING PROTEIN"/>
    <property type="match status" value="1"/>
</dbReference>
<dbReference type="AlphaFoldDB" id="A0A7X2PA65"/>
<evidence type="ECO:0000256" key="7">
    <source>
        <dbReference type="ARBA" id="ARBA00022741"/>
    </source>
</evidence>
<evidence type="ECO:0000313" key="13">
    <source>
        <dbReference type="EMBL" id="MST82910.1"/>
    </source>
</evidence>
<keyword evidence="12" id="KW-0004">4Fe-4S</keyword>
<gene>
    <name evidence="13" type="ORF">FYJ60_11420</name>
</gene>
<dbReference type="PROSITE" id="PS00746">
    <property type="entry name" value="NIFH_FRXC_1"/>
    <property type="match status" value="1"/>
</dbReference>
<dbReference type="PRINTS" id="PR00091">
    <property type="entry name" value="NITROGNASEII"/>
</dbReference>
<accession>A0A7X2PA65</accession>
<dbReference type="Gene3D" id="3.40.50.300">
    <property type="entry name" value="P-loop containing nucleotide triphosphate hydrolases"/>
    <property type="match status" value="1"/>
</dbReference>
<keyword evidence="6 12" id="KW-0479">Metal-binding</keyword>
<dbReference type="Proteomes" id="UP000466864">
    <property type="component" value="Unassembled WGS sequence"/>
</dbReference>
<dbReference type="PROSITE" id="PS00692">
    <property type="entry name" value="NIFH_FRXC_2"/>
    <property type="match status" value="1"/>
</dbReference>
<evidence type="ECO:0000256" key="1">
    <source>
        <dbReference type="ARBA" id="ARBA00001966"/>
    </source>
</evidence>
<dbReference type="InterPro" id="IPR030655">
    <property type="entry name" value="NifH/chlL_CS"/>
</dbReference>
<protein>
    <recommendedName>
        <fullName evidence="5">nitrogenase</fullName>
        <ecNumber evidence="5">1.18.6.1</ecNumber>
    </recommendedName>
</protein>
<keyword evidence="10 12" id="KW-0411">Iron-sulfur</keyword>
<keyword evidence="14" id="KW-1185">Reference proteome</keyword>
<organism evidence="13 14">
    <name type="scientific">Bilifractor porci</name>
    <dbReference type="NCBI Taxonomy" id="2606636"/>
    <lineage>
        <taxon>Bacteria</taxon>
        <taxon>Bacillati</taxon>
        <taxon>Bacillota</taxon>
        <taxon>Clostridia</taxon>
        <taxon>Lachnospirales</taxon>
        <taxon>Lachnospiraceae</taxon>
        <taxon>Bilifractor</taxon>
    </lineage>
</organism>
<dbReference type="GO" id="GO:0016163">
    <property type="term" value="F:nitrogenase activity"/>
    <property type="evidence" value="ECO:0007669"/>
    <property type="project" value="UniProtKB-EC"/>
</dbReference>
<dbReference type="CDD" id="cd02040">
    <property type="entry name" value="NifH"/>
    <property type="match status" value="1"/>
</dbReference>
<dbReference type="GO" id="GO:0005524">
    <property type="term" value="F:ATP binding"/>
    <property type="evidence" value="ECO:0007669"/>
    <property type="project" value="UniProtKB-KW"/>
</dbReference>
<comment type="subunit">
    <text evidence="4">Homodimer.</text>
</comment>
<comment type="function">
    <text evidence="2">The key enzymatic reactions in nitrogen fixation are catalyzed by the nitrogenase complex, which has 2 components: the iron protein and the molybdenum-iron protein.</text>
</comment>
<comment type="caution">
    <text evidence="13">The sequence shown here is derived from an EMBL/GenBank/DDBJ whole genome shotgun (WGS) entry which is preliminary data.</text>
</comment>
<evidence type="ECO:0000256" key="4">
    <source>
        <dbReference type="ARBA" id="ARBA00011738"/>
    </source>
</evidence>
<evidence type="ECO:0000256" key="12">
    <source>
        <dbReference type="RuleBase" id="RU003688"/>
    </source>
</evidence>
<dbReference type="RefSeq" id="WP_154458811.1">
    <property type="nucleotide sequence ID" value="NZ_VUMV01000010.1"/>
</dbReference>
<dbReference type="GO" id="GO:0046872">
    <property type="term" value="F:metal ion binding"/>
    <property type="evidence" value="ECO:0007669"/>
    <property type="project" value="UniProtKB-KW"/>
</dbReference>
<dbReference type="PIRSF" id="PIRSF000363">
    <property type="entry name" value="Nitrogenase_iron"/>
    <property type="match status" value="1"/>
</dbReference>
<comment type="similarity">
    <text evidence="3 12">Belongs to the NifH/BchL/ChlL family.</text>
</comment>
<evidence type="ECO:0000256" key="2">
    <source>
        <dbReference type="ARBA" id="ARBA00002234"/>
    </source>
</evidence>
<evidence type="ECO:0000313" key="14">
    <source>
        <dbReference type="Proteomes" id="UP000466864"/>
    </source>
</evidence>
<keyword evidence="12" id="KW-0560">Oxidoreductase</keyword>
<evidence type="ECO:0000256" key="5">
    <source>
        <dbReference type="ARBA" id="ARBA00012773"/>
    </source>
</evidence>
<name>A0A7X2PA65_9FIRM</name>
<keyword evidence="9 12" id="KW-0408">Iron</keyword>
<comment type="catalytic activity">
    <reaction evidence="11">
        <text>N2 + 8 reduced [2Fe-2S]-[ferredoxin] + 16 ATP + 16 H2O = H2 + 8 oxidized [2Fe-2S]-[ferredoxin] + 2 NH4(+) + 16 ADP + 16 phosphate + 6 H(+)</text>
        <dbReference type="Rhea" id="RHEA:21448"/>
        <dbReference type="Rhea" id="RHEA-COMP:10000"/>
        <dbReference type="Rhea" id="RHEA-COMP:10001"/>
        <dbReference type="ChEBI" id="CHEBI:15377"/>
        <dbReference type="ChEBI" id="CHEBI:15378"/>
        <dbReference type="ChEBI" id="CHEBI:17997"/>
        <dbReference type="ChEBI" id="CHEBI:18276"/>
        <dbReference type="ChEBI" id="CHEBI:28938"/>
        <dbReference type="ChEBI" id="CHEBI:30616"/>
        <dbReference type="ChEBI" id="CHEBI:33737"/>
        <dbReference type="ChEBI" id="CHEBI:33738"/>
        <dbReference type="ChEBI" id="CHEBI:43474"/>
        <dbReference type="ChEBI" id="CHEBI:456216"/>
        <dbReference type="EC" id="1.18.6.1"/>
    </reaction>
</comment>
<evidence type="ECO:0000256" key="9">
    <source>
        <dbReference type="ARBA" id="ARBA00023004"/>
    </source>
</evidence>
<dbReference type="PANTHER" id="PTHR42864:SF2">
    <property type="entry name" value="LIGHT-INDEPENDENT PROTOCHLOROPHYLLIDE REDUCTASE IRON-SULFUR ATP-BINDING PROTEIN"/>
    <property type="match status" value="1"/>
</dbReference>
<dbReference type="Pfam" id="PF00142">
    <property type="entry name" value="Fer4_NifH"/>
    <property type="match status" value="1"/>
</dbReference>
<reference evidence="13 14" key="1">
    <citation type="submission" date="2019-08" db="EMBL/GenBank/DDBJ databases">
        <title>In-depth cultivation of the pig gut microbiome towards novel bacterial diversity and tailored functional studies.</title>
        <authorList>
            <person name="Wylensek D."/>
            <person name="Hitch T.C.A."/>
            <person name="Clavel T."/>
        </authorList>
    </citation>
    <scope>NUCLEOTIDE SEQUENCE [LARGE SCALE GENOMIC DNA]</scope>
    <source>
        <strain evidence="13 14">Oil+RF-744-WCA-WT-13</strain>
    </source>
</reference>
<sequence>MKKIAIYGKGGIGKSSIAANITAAMARSGKKVLQIGCDPKADSTRLLTNKKIPTVLDKLNESEKELTIDDIVFPSRLPGVTCIEAGGPHAGVGCAGMGITAMENELQRLHVFQMDWDVVIYDVLGDVVCGGFAVPMRNHFADQVYIITSSDYMSLYAANNILRAVEYYFYGGARLAGGLIWNHVRGAQDREIAESFAKRTETQIASWIPESEMFRKQDFSGRLIGESEPDSEIGLIFRGLAEQMLRDAEEDKRARPMSDDELEEWRRMLLQSASICGREGT</sequence>